<dbReference type="RefSeq" id="WP_344310377.1">
    <property type="nucleotide sequence ID" value="NZ_BAAANY010000009.1"/>
</dbReference>
<comment type="caution">
    <text evidence="1">The sequence shown here is derived from an EMBL/GenBank/DDBJ whole genome shotgun (WGS) entry which is preliminary data.</text>
</comment>
<dbReference type="Gene3D" id="1.10.287.1060">
    <property type="entry name" value="ESAT-6-like"/>
    <property type="match status" value="1"/>
</dbReference>
<reference evidence="1 2" key="1">
    <citation type="journal article" date="2019" name="Int. J. Syst. Evol. Microbiol.">
        <title>The Global Catalogue of Microorganisms (GCM) 10K type strain sequencing project: providing services to taxonomists for standard genome sequencing and annotation.</title>
        <authorList>
            <consortium name="The Broad Institute Genomics Platform"/>
            <consortium name="The Broad Institute Genome Sequencing Center for Infectious Disease"/>
            <person name="Wu L."/>
            <person name="Ma J."/>
        </authorList>
    </citation>
    <scope>NUCLEOTIDE SEQUENCE [LARGE SCALE GENOMIC DNA]</scope>
    <source>
        <strain evidence="1 2">JCM 14718</strain>
    </source>
</reference>
<keyword evidence="2" id="KW-1185">Reference proteome</keyword>
<gene>
    <name evidence="1" type="ORF">GCM10009765_27390</name>
</gene>
<dbReference type="Proteomes" id="UP001500618">
    <property type="component" value="Unassembled WGS sequence"/>
</dbReference>
<organism evidence="1 2">
    <name type="scientific">Fodinicola feengrottensis</name>
    <dbReference type="NCBI Taxonomy" id="435914"/>
    <lineage>
        <taxon>Bacteria</taxon>
        <taxon>Bacillati</taxon>
        <taxon>Actinomycetota</taxon>
        <taxon>Actinomycetes</taxon>
        <taxon>Mycobacteriales</taxon>
        <taxon>Fodinicola</taxon>
    </lineage>
</organism>
<dbReference type="EMBL" id="BAAANY010000009">
    <property type="protein sequence ID" value="GAA1676562.1"/>
    <property type="molecule type" value="Genomic_DNA"/>
</dbReference>
<protein>
    <recommendedName>
        <fullName evidence="3">WXG100 family type VII secretion target</fullName>
    </recommendedName>
</protein>
<accession>A0ABN2GTJ1</accession>
<dbReference type="NCBIfam" id="NF035935">
    <property type="entry name" value="ESAT6_3"/>
    <property type="match status" value="1"/>
</dbReference>
<proteinExistence type="predicted"/>
<evidence type="ECO:0000313" key="1">
    <source>
        <dbReference type="EMBL" id="GAA1676562.1"/>
    </source>
</evidence>
<evidence type="ECO:0008006" key="3">
    <source>
        <dbReference type="Google" id="ProtNLM"/>
    </source>
</evidence>
<sequence length="102" mass="10659">MVNADRRSYDTGPSQTVQGDLAGIVSRLESLIGERQGAVNAAMADFQADGVSEQYAGVEKRWNTAASEVRSIIALVKTTLLNNDDTATTALSQAGTAVSNIG</sequence>
<name>A0ABN2GTJ1_9ACTN</name>
<evidence type="ECO:0000313" key="2">
    <source>
        <dbReference type="Proteomes" id="UP001500618"/>
    </source>
</evidence>
<dbReference type="InterPro" id="IPR048032">
    <property type="entry name" value="ESAT6-like"/>
</dbReference>